<dbReference type="GO" id="GO:0016787">
    <property type="term" value="F:hydrolase activity"/>
    <property type="evidence" value="ECO:0007669"/>
    <property type="project" value="UniProtKB-KW"/>
</dbReference>
<keyword evidence="4" id="KW-1185">Reference proteome</keyword>
<dbReference type="InterPro" id="IPR001279">
    <property type="entry name" value="Metallo-B-lactamas"/>
</dbReference>
<dbReference type="AlphaFoldDB" id="A0A387B7V6"/>
<dbReference type="Pfam" id="PF12706">
    <property type="entry name" value="Lactamase_B_2"/>
    <property type="match status" value="1"/>
</dbReference>
<dbReference type="EMBL" id="CP032630">
    <property type="protein sequence ID" value="AYF97275.1"/>
    <property type="molecule type" value="Genomic_DNA"/>
</dbReference>
<accession>A0A387B7V6</accession>
<evidence type="ECO:0000313" key="3">
    <source>
        <dbReference type="EMBL" id="AYF97275.1"/>
    </source>
</evidence>
<dbReference type="SUPFAM" id="SSF56281">
    <property type="entry name" value="Metallo-hydrolase/oxidoreductase"/>
    <property type="match status" value="1"/>
</dbReference>
<gene>
    <name evidence="3" type="ORF">D7I47_02750</name>
</gene>
<keyword evidence="1 3" id="KW-0378">Hydrolase</keyword>
<dbReference type="InterPro" id="IPR036866">
    <property type="entry name" value="RibonucZ/Hydroxyglut_hydro"/>
</dbReference>
<dbReference type="Proteomes" id="UP000278886">
    <property type="component" value="Chromosome"/>
</dbReference>
<sequence>MPTPAPLAVTYIGGPTALVEYAGLRVLLDPTFDEPRHYPRAGLRKTAGPGLPASAIEPVDVVLVSHHGHADNLDDAGRELALRAPLVLSTPEAQAALGGPVVGMRPWQTHALGEVTVTALPGRHGPRPLRPLVGPVTSFLLSAPGEPTVYVSGDNSSLALVRAAAKRVGPVGVAFLFAGAARVAPVPVALTLTAARAVQAARILGARRVVGLHVEDWAHFSESRADLEKAFTDAGLAELLVPTPRGERTAIPL</sequence>
<dbReference type="PANTHER" id="PTHR43546:SF9">
    <property type="entry name" value="L-ASCORBATE-6-PHOSPHATE LACTONASE ULAG-RELATED"/>
    <property type="match status" value="1"/>
</dbReference>
<evidence type="ECO:0000256" key="1">
    <source>
        <dbReference type="ARBA" id="ARBA00022801"/>
    </source>
</evidence>
<dbReference type="KEGG" id="lyd:D7I47_02750"/>
<organism evidence="3 4">
    <name type="scientific">Protaetiibacter intestinalis</name>
    <dbReference type="NCBI Taxonomy" id="2419774"/>
    <lineage>
        <taxon>Bacteria</taxon>
        <taxon>Bacillati</taxon>
        <taxon>Actinomycetota</taxon>
        <taxon>Actinomycetes</taxon>
        <taxon>Micrococcales</taxon>
        <taxon>Microbacteriaceae</taxon>
        <taxon>Protaetiibacter</taxon>
    </lineage>
</organism>
<proteinExistence type="predicted"/>
<evidence type="ECO:0000313" key="4">
    <source>
        <dbReference type="Proteomes" id="UP000278886"/>
    </source>
</evidence>
<protein>
    <submittedName>
        <fullName evidence="3">MBL fold metallo-hydrolase</fullName>
    </submittedName>
</protein>
<dbReference type="InterPro" id="IPR050114">
    <property type="entry name" value="UPF0173_UPF0282_UlaG_hydrolase"/>
</dbReference>
<name>A0A387B7V6_9MICO</name>
<dbReference type="OrthoDB" id="3204284at2"/>
<evidence type="ECO:0000259" key="2">
    <source>
        <dbReference type="Pfam" id="PF12706"/>
    </source>
</evidence>
<dbReference type="PANTHER" id="PTHR43546">
    <property type="entry name" value="UPF0173 METAL-DEPENDENT HYDROLASE MJ1163-RELATED"/>
    <property type="match status" value="1"/>
</dbReference>
<feature type="domain" description="Metallo-beta-lactamase" evidence="2">
    <location>
        <begin position="25"/>
        <end position="213"/>
    </location>
</feature>
<reference evidence="4" key="1">
    <citation type="submission" date="2018-09" db="EMBL/GenBank/DDBJ databases">
        <title>Genome sequencing of strain 2DFWR-13.</title>
        <authorList>
            <person name="Heo J."/>
            <person name="Kim S.-J."/>
            <person name="Kwon S.-W."/>
        </authorList>
    </citation>
    <scope>NUCLEOTIDE SEQUENCE [LARGE SCALE GENOMIC DNA]</scope>
    <source>
        <strain evidence="4">2DFWR-13</strain>
    </source>
</reference>
<dbReference type="Gene3D" id="3.60.15.10">
    <property type="entry name" value="Ribonuclease Z/Hydroxyacylglutathione hydrolase-like"/>
    <property type="match status" value="1"/>
</dbReference>